<reference evidence="1" key="1">
    <citation type="journal article" date="2019" name="J Environ">
        <title>Genetic characterization and potential molecular dissemination mechanism of tet (31) gene in Aeromonas caviae from an oxytetracycline wastewater treatment system.</title>
        <authorList>
            <person name="Shi Y."/>
            <person name="Tian Z."/>
            <person name="Leclercq S.O."/>
            <person name="Zhang H."/>
            <person name="Yang M."/>
            <person name="Zhang Y."/>
        </authorList>
    </citation>
    <scope>NUCLEOTIDE SEQUENCE</scope>
    <source>
        <strain evidence="1">T25-39</strain>
    </source>
</reference>
<sequence>MQEAQFIDAIHAKTKIRLTFFSKEDGRPLVRLCAPMDFGPSRRAHNKDNRYHLWDYESDEKNHVLSLLPDQVSKMEFLNQNFCPSEFVTWPPNWFVPRDWGQYS</sequence>
<organism evidence="1 2">
    <name type="scientific">Aeromonas caviae</name>
    <name type="common">Aeromonas punctata</name>
    <dbReference type="NCBI Taxonomy" id="648"/>
    <lineage>
        <taxon>Bacteria</taxon>
        <taxon>Pseudomonadati</taxon>
        <taxon>Pseudomonadota</taxon>
        <taxon>Gammaproteobacteria</taxon>
        <taxon>Aeromonadales</taxon>
        <taxon>Aeromonadaceae</taxon>
        <taxon>Aeromonas</taxon>
    </lineage>
</organism>
<dbReference type="AlphaFoldDB" id="A0A3S5WZB7"/>
<evidence type="ECO:0000313" key="1">
    <source>
        <dbReference type="EMBL" id="AXB05096.1"/>
    </source>
</evidence>
<dbReference type="Proteomes" id="UP000266778">
    <property type="component" value="Chromosome"/>
</dbReference>
<gene>
    <name evidence="1" type="ORF">C1C91_08900</name>
</gene>
<evidence type="ECO:0000313" key="2">
    <source>
        <dbReference type="Proteomes" id="UP000266778"/>
    </source>
</evidence>
<name>A0A3S5WZB7_AERCA</name>
<proteinExistence type="predicted"/>
<dbReference type="RefSeq" id="WP_119197153.1">
    <property type="nucleotide sequence ID" value="NZ_JAPEFL010000025.1"/>
</dbReference>
<accession>A0A3S5WZB7</accession>
<dbReference type="EMBL" id="CP025706">
    <property type="protein sequence ID" value="AXB05096.1"/>
    <property type="molecule type" value="Genomic_DNA"/>
</dbReference>
<protein>
    <submittedName>
        <fullName evidence="1">Uncharacterized protein</fullName>
    </submittedName>
</protein>